<dbReference type="InterPro" id="IPR022409">
    <property type="entry name" value="PKD/Chitinase_dom"/>
</dbReference>
<keyword evidence="1" id="KW-0812">Transmembrane</keyword>
<organism evidence="3 4">
    <name type="scientific">Hadarchaeum yellowstonense</name>
    <dbReference type="NCBI Taxonomy" id="1776334"/>
    <lineage>
        <taxon>Archaea</taxon>
        <taxon>Methanobacteriati</taxon>
        <taxon>Candidatus Hadarchaeota</taxon>
        <taxon>Candidatus Hadarchaeia</taxon>
        <taxon>Candidatus Hadarchaeales</taxon>
        <taxon>Candidatus Hadarchaeaceae</taxon>
        <taxon>Candidatus Hadarchaeum</taxon>
    </lineage>
</organism>
<dbReference type="PROSITE" id="PS50093">
    <property type="entry name" value="PKD"/>
    <property type="match status" value="1"/>
</dbReference>
<feature type="transmembrane region" description="Helical" evidence="1">
    <location>
        <begin position="1064"/>
        <end position="1087"/>
    </location>
</feature>
<dbReference type="InterPro" id="IPR000601">
    <property type="entry name" value="PKD_dom"/>
</dbReference>
<proteinExistence type="predicted"/>
<evidence type="ECO:0000256" key="1">
    <source>
        <dbReference type="SAM" id="Phobius"/>
    </source>
</evidence>
<evidence type="ECO:0000313" key="4">
    <source>
        <dbReference type="Proteomes" id="UP000074294"/>
    </source>
</evidence>
<name>A0A147JW31_HADYE</name>
<keyword evidence="1" id="KW-0472">Membrane</keyword>
<evidence type="ECO:0000259" key="2">
    <source>
        <dbReference type="PROSITE" id="PS50093"/>
    </source>
</evidence>
<dbReference type="SUPFAM" id="SSF49299">
    <property type="entry name" value="PKD domain"/>
    <property type="match status" value="1"/>
</dbReference>
<dbReference type="AlphaFoldDB" id="A0A147JW31"/>
<keyword evidence="1" id="KW-1133">Transmembrane helix</keyword>
<dbReference type="SMART" id="SM00089">
    <property type="entry name" value="PKD"/>
    <property type="match status" value="1"/>
</dbReference>
<dbReference type="SUPFAM" id="SSF89372">
    <property type="entry name" value="Fucose-specific lectin"/>
    <property type="match status" value="1"/>
</dbReference>
<sequence length="1088" mass="119106">MREGGKELRKAERIFAAGLAILVVASALATFQTPSASAQGPAKTPTPSVVSTITGAPIKFAETGSYVSLDFTMFRIEFYKGTAGYNTIYASDNSVLVYNERIVLEYLSKAPDTWKQRGTPTGIGWQKIDDYHWKVWRNYDDYNGTTYKVVYDVRSDSNVKITIELTNGQTDNYRIAWYVSGITKTQQATEKTRMVFGDGTTTIGLDWSDVWQSFGDIATSAVEDTAQGKKASICFNVGAVQAGQRVVIDPSLVGTSTTAYATLYPPQRKSFYANGRFWVFYSNGTNMVYHTSTDGSTWSIENSIRISNNGYLFSVWFDGNYLHYTYASNSAIYYRRGTPNSDGTITWSASEQTVSTTYNYANRPIVSVDSNGYVWVGYYDYDGTNYCPYVIRSGNNDGTWGTTPGGFPYRLSTTSSSSWRVIVVPLTSGKVLTLYGASEKVRARRWDGSTWGSEVATTSSIYYGSYSAVAQGDDVHLVFLKSSSYDIMYTKYSYSSNSFSTETTLVSRATLSSAPVMSIDPATNDLYVFAATKTTESPSGWTANHIYCIKYTASSGTWGSWTDWIDESTENLTGSDRLTCFYQAYSNYIGLVYMTKTASPYNVKFDFLDVTPPPNVAPNPPTSLQVEGQTNPTRLTTFTPKFSAVFSDNDSGDKGTYIHIKVGTSPGDNNMWDSGWIDIADTDNNTRSENITYAGSALSRGVTYYWRARFKDTAGAEGAWSTETATFRLNQPPTAPDVVIIPAAPRTADNLTAVAENSTDPDGDTVTYFYQWYKNGAPQVGENDNLITSDLTAKWENWMVVVTPFDGYENGPSENTSVVILNTPPTAPASLILNIPKVNENITAAASGSTDVDGDTITYYYEFYNYTDAAKRKAYSTDNFYTVAVSDAHDNIAVRVLAFDGYENSSVFENSIVVANTPPTVTIAQPTFFSFNTLQNITFQASGSDADNDNLTFSWNFGDGTPAETGVTVIHRYLVGGAYIATVTASDGTDTAQASVTLYIGGGGGGGYVAPENLENIPGVSPNAPPVQNLLMWPLFSAFGIVFSLWMMLAAIAIIAYLTDQKGIVIATVLMFAFLLVFGAKLVQFIMP</sequence>
<gene>
    <name evidence="3" type="ORF">APZ16_04455</name>
</gene>
<comment type="caution">
    <text evidence="3">The sequence shown here is derived from an EMBL/GenBank/DDBJ whole genome shotgun (WGS) entry which is preliminary data.</text>
</comment>
<dbReference type="InterPro" id="IPR035986">
    <property type="entry name" value="PKD_dom_sf"/>
</dbReference>
<dbReference type="Proteomes" id="UP000074294">
    <property type="component" value="Unassembled WGS sequence"/>
</dbReference>
<dbReference type="Pfam" id="PF18911">
    <property type="entry name" value="PKD_4"/>
    <property type="match status" value="1"/>
</dbReference>
<feature type="transmembrane region" description="Helical" evidence="1">
    <location>
        <begin position="1031"/>
        <end position="1057"/>
    </location>
</feature>
<reference evidence="3 4" key="1">
    <citation type="journal article" date="2016" name="Nat. Microbiol.">
        <title>Genomic inference of the metabolism of cosmopolitan subsurface Archaea, Hadesarchaea.</title>
        <authorList>
            <person name="Baker B.J."/>
            <person name="Saw J.H."/>
            <person name="Lind A.E."/>
            <person name="Lazar C.S."/>
            <person name="Hinrichs K.-U."/>
            <person name="Teske A.P."/>
            <person name="Ettema T.J."/>
        </authorList>
    </citation>
    <scope>NUCLEOTIDE SEQUENCE [LARGE SCALE GENOMIC DNA]</scope>
</reference>
<dbReference type="Gene3D" id="2.120.10.10">
    <property type="match status" value="1"/>
</dbReference>
<dbReference type="Gene3D" id="2.60.40.10">
    <property type="entry name" value="Immunoglobulins"/>
    <property type="match status" value="3"/>
</dbReference>
<evidence type="ECO:0000313" key="3">
    <source>
        <dbReference type="EMBL" id="KUO40634.1"/>
    </source>
</evidence>
<dbReference type="CDD" id="cd00146">
    <property type="entry name" value="PKD"/>
    <property type="match status" value="1"/>
</dbReference>
<dbReference type="STRING" id="1776334.APZ16_04455"/>
<protein>
    <recommendedName>
        <fullName evidence="2">PKD domain-containing protein</fullName>
    </recommendedName>
</protein>
<dbReference type="Pfam" id="PF25788">
    <property type="entry name" value="Ig_Rha78A_N"/>
    <property type="match status" value="1"/>
</dbReference>
<feature type="domain" description="PKD" evidence="2">
    <location>
        <begin position="935"/>
        <end position="1000"/>
    </location>
</feature>
<accession>A0A147JW31</accession>
<dbReference type="InterPro" id="IPR013783">
    <property type="entry name" value="Ig-like_fold"/>
</dbReference>
<dbReference type="EMBL" id="LQMQ01000038">
    <property type="protein sequence ID" value="KUO40634.1"/>
    <property type="molecule type" value="Genomic_DNA"/>
</dbReference>